<feature type="compositionally biased region" description="Basic and acidic residues" evidence="13">
    <location>
        <begin position="150"/>
        <end position="168"/>
    </location>
</feature>
<evidence type="ECO:0000256" key="4">
    <source>
        <dbReference type="ARBA" id="ARBA00022723"/>
    </source>
</evidence>
<dbReference type="InterPro" id="IPR042530">
    <property type="entry name" value="EME1/EME2_C"/>
</dbReference>
<sequence length="503" mass="57823">MDDVLELSSDSDKTILLCPDAQLTNYPTEKNMYDLDFSDEETAHPFKNEIPTRNEKLPDTDLLQKLYNKYIPSDKKTGHENSGTFSRVDSNNSIDLTSSPERNEDDDGFFNEYEAMQTEKSGESSSKTPGINFRKRELEILLSDSTDEEPCMKKISESEHIRGKERVNSEQSQKNGKGKKLSRNASDTKQQQENAKALKILERNEKKKQLEREKALKAAAKSIQKSMSPEECLKNIIVTIDQDILQQVYGDTIKDHLRNNQISFKSMPKSNGLISWTRKIQTLTDMMCKETEKEEKHYLTIISSKEFDKLTKNQSLRNHIQSIKAISHFQHLTIIIYGKDKPSAGQELAIMEINMFFKCYFQFAKRPEDLALMITITTKSVAQIPYKLEKEEKYKLQNEFFNDCNRDSVRVDKNGNGLGRLWHQMLTMFPLARLETAEAITAVYPTPTSLFKAYEDDSTKGEELIQNLNIRRAYGPLASSRKVGPELSKKCHNFFTSQENILL</sequence>
<keyword evidence="5" id="KW-0255">Endonuclease</keyword>
<feature type="compositionally biased region" description="Polar residues" evidence="13">
    <location>
        <begin position="80"/>
        <end position="100"/>
    </location>
</feature>
<dbReference type="PANTHER" id="PTHR21077">
    <property type="entry name" value="EME1 PROTEIN"/>
    <property type="match status" value="1"/>
</dbReference>
<evidence type="ECO:0000256" key="5">
    <source>
        <dbReference type="ARBA" id="ARBA00022759"/>
    </source>
</evidence>
<evidence type="ECO:0000256" key="8">
    <source>
        <dbReference type="ARBA" id="ARBA00022842"/>
    </source>
</evidence>
<dbReference type="AlphaFoldDB" id="A0A9P0DLX7"/>
<dbReference type="GO" id="GO:0008821">
    <property type="term" value="F:crossover junction DNA endonuclease activity"/>
    <property type="evidence" value="ECO:0007669"/>
    <property type="project" value="TreeGrafter"/>
</dbReference>
<dbReference type="EMBL" id="OU896722">
    <property type="protein sequence ID" value="CAH1154699.1"/>
    <property type="molecule type" value="Genomic_DNA"/>
</dbReference>
<keyword evidence="3" id="KW-0540">Nuclease</keyword>
<dbReference type="GO" id="GO:0005634">
    <property type="term" value="C:nucleus"/>
    <property type="evidence" value="ECO:0007669"/>
    <property type="project" value="UniProtKB-SubCell"/>
</dbReference>
<reference evidence="14" key="2">
    <citation type="submission" date="2022-10" db="EMBL/GenBank/DDBJ databases">
        <authorList>
            <consortium name="ENA_rothamsted_submissions"/>
            <consortium name="culmorum"/>
            <person name="King R."/>
        </authorList>
    </citation>
    <scope>NUCLEOTIDE SEQUENCE</scope>
</reference>
<dbReference type="PANTHER" id="PTHR21077:SF5">
    <property type="entry name" value="CROSSOVER JUNCTION ENDONUCLEASE MMS4"/>
    <property type="match status" value="1"/>
</dbReference>
<dbReference type="GO" id="GO:0046872">
    <property type="term" value="F:metal ion binding"/>
    <property type="evidence" value="ECO:0007669"/>
    <property type="project" value="UniProtKB-KW"/>
</dbReference>
<dbReference type="GO" id="GO:0031297">
    <property type="term" value="P:replication fork processing"/>
    <property type="evidence" value="ECO:0007669"/>
    <property type="project" value="TreeGrafter"/>
</dbReference>
<evidence type="ECO:0000256" key="12">
    <source>
        <dbReference type="ARBA" id="ARBA00023254"/>
    </source>
</evidence>
<evidence type="ECO:0000256" key="3">
    <source>
        <dbReference type="ARBA" id="ARBA00022722"/>
    </source>
</evidence>
<evidence type="ECO:0000256" key="10">
    <source>
        <dbReference type="ARBA" id="ARBA00023204"/>
    </source>
</evidence>
<dbReference type="Proteomes" id="UP001153737">
    <property type="component" value="Chromosome 16"/>
</dbReference>
<evidence type="ECO:0000256" key="1">
    <source>
        <dbReference type="ARBA" id="ARBA00001946"/>
    </source>
</evidence>
<evidence type="ECO:0000313" key="14">
    <source>
        <dbReference type="EMBL" id="CAH1154699.1"/>
    </source>
</evidence>
<keyword evidence="4" id="KW-0479">Metal-binding</keyword>
<gene>
    <name evidence="14" type="ORF">PHAECO_LOCUS5371</name>
</gene>
<dbReference type="GO" id="GO:0048476">
    <property type="term" value="C:Holliday junction resolvase complex"/>
    <property type="evidence" value="ECO:0007669"/>
    <property type="project" value="InterPro"/>
</dbReference>
<dbReference type="OrthoDB" id="343092at2759"/>
<evidence type="ECO:0008006" key="16">
    <source>
        <dbReference type="Google" id="ProtNLM"/>
    </source>
</evidence>
<keyword evidence="12" id="KW-0469">Meiosis</keyword>
<keyword evidence="11" id="KW-0539">Nucleus</keyword>
<comment type="subcellular location">
    <subcellularLocation>
        <location evidence="2">Nucleus</location>
    </subcellularLocation>
</comment>
<dbReference type="GO" id="GO:0006302">
    <property type="term" value="P:double-strand break repair"/>
    <property type="evidence" value="ECO:0007669"/>
    <property type="project" value="TreeGrafter"/>
</dbReference>
<evidence type="ECO:0000256" key="7">
    <source>
        <dbReference type="ARBA" id="ARBA00022801"/>
    </source>
</evidence>
<evidence type="ECO:0000256" key="11">
    <source>
        <dbReference type="ARBA" id="ARBA00023242"/>
    </source>
</evidence>
<organism evidence="14 15">
    <name type="scientific">Phaedon cochleariae</name>
    <name type="common">Mustard beetle</name>
    <dbReference type="NCBI Taxonomy" id="80249"/>
    <lineage>
        <taxon>Eukaryota</taxon>
        <taxon>Metazoa</taxon>
        <taxon>Ecdysozoa</taxon>
        <taxon>Arthropoda</taxon>
        <taxon>Hexapoda</taxon>
        <taxon>Insecta</taxon>
        <taxon>Pterygota</taxon>
        <taxon>Neoptera</taxon>
        <taxon>Endopterygota</taxon>
        <taxon>Coleoptera</taxon>
        <taxon>Polyphaga</taxon>
        <taxon>Cucujiformia</taxon>
        <taxon>Chrysomeloidea</taxon>
        <taxon>Chrysomelidae</taxon>
        <taxon>Chrysomelinae</taxon>
        <taxon>Chrysomelini</taxon>
        <taxon>Phaedon</taxon>
    </lineage>
</organism>
<evidence type="ECO:0000313" key="15">
    <source>
        <dbReference type="Proteomes" id="UP001153737"/>
    </source>
</evidence>
<keyword evidence="15" id="KW-1185">Reference proteome</keyword>
<dbReference type="Gene3D" id="3.40.50.10130">
    <property type="match status" value="1"/>
</dbReference>
<dbReference type="GO" id="GO:0031573">
    <property type="term" value="P:mitotic intra-S DNA damage checkpoint signaling"/>
    <property type="evidence" value="ECO:0007669"/>
    <property type="project" value="TreeGrafter"/>
</dbReference>
<proteinExistence type="predicted"/>
<keyword evidence="9" id="KW-0233">DNA recombination</keyword>
<evidence type="ECO:0000256" key="2">
    <source>
        <dbReference type="ARBA" id="ARBA00004123"/>
    </source>
</evidence>
<name>A0A9P0DLX7_PHACE</name>
<feature type="compositionally biased region" description="Polar residues" evidence="13">
    <location>
        <begin position="183"/>
        <end position="193"/>
    </location>
</feature>
<dbReference type="Gene3D" id="1.10.150.670">
    <property type="entry name" value="Crossover junction endonuclease EME1, DNA-binding domain"/>
    <property type="match status" value="1"/>
</dbReference>
<accession>A0A9P0DLX7</accession>
<keyword evidence="6" id="KW-0227">DNA damage</keyword>
<evidence type="ECO:0000256" key="13">
    <source>
        <dbReference type="SAM" id="MobiDB-lite"/>
    </source>
</evidence>
<evidence type="ECO:0000256" key="9">
    <source>
        <dbReference type="ARBA" id="ARBA00023172"/>
    </source>
</evidence>
<protein>
    <recommendedName>
        <fullName evidence="16">Crossover junction endonuclease EME1</fullName>
    </recommendedName>
</protein>
<comment type="cofactor">
    <cofactor evidence="1">
        <name>Mg(2+)</name>
        <dbReference type="ChEBI" id="CHEBI:18420"/>
    </cofactor>
</comment>
<feature type="region of interest" description="Disordered" evidence="13">
    <location>
        <begin position="71"/>
        <end position="132"/>
    </location>
</feature>
<keyword evidence="7" id="KW-0378">Hydrolase</keyword>
<evidence type="ECO:0000256" key="6">
    <source>
        <dbReference type="ARBA" id="ARBA00022763"/>
    </source>
</evidence>
<dbReference type="GO" id="GO:0000712">
    <property type="term" value="P:resolution of meiotic recombination intermediates"/>
    <property type="evidence" value="ECO:0007669"/>
    <property type="project" value="TreeGrafter"/>
</dbReference>
<reference evidence="14" key="1">
    <citation type="submission" date="2022-01" db="EMBL/GenBank/DDBJ databases">
        <authorList>
            <person name="King R."/>
        </authorList>
    </citation>
    <scope>NUCLEOTIDE SEQUENCE</scope>
</reference>
<keyword evidence="8" id="KW-0460">Magnesium</keyword>
<keyword evidence="10" id="KW-0234">DNA repair</keyword>
<dbReference type="Pfam" id="PF21292">
    <property type="entry name" value="EME1-MUS81_C"/>
    <property type="match status" value="1"/>
</dbReference>
<dbReference type="InterPro" id="IPR033310">
    <property type="entry name" value="Mms4/EME1/EME2"/>
</dbReference>
<feature type="region of interest" description="Disordered" evidence="13">
    <location>
        <begin position="144"/>
        <end position="193"/>
    </location>
</feature>